<comment type="caution">
    <text evidence="1">The sequence shown here is derived from an EMBL/GenBank/DDBJ whole genome shotgun (WGS) entry which is preliminary data.</text>
</comment>
<gene>
    <name evidence="1" type="ORF">H6G68_22360</name>
</gene>
<dbReference type="Proteomes" id="UP000660381">
    <property type="component" value="Unassembled WGS sequence"/>
</dbReference>
<protein>
    <submittedName>
        <fullName evidence="1">Uncharacterized protein</fullName>
    </submittedName>
</protein>
<organism evidence="1 2">
    <name type="scientific">Anabaena catenula FACHB-362</name>
    <dbReference type="NCBI Taxonomy" id="2692877"/>
    <lineage>
        <taxon>Bacteria</taxon>
        <taxon>Bacillati</taxon>
        <taxon>Cyanobacteriota</taxon>
        <taxon>Cyanophyceae</taxon>
        <taxon>Nostocales</taxon>
        <taxon>Nostocaceae</taxon>
        <taxon>Anabaena</taxon>
    </lineage>
</organism>
<dbReference type="RefSeq" id="WP_190908619.1">
    <property type="nucleotide sequence ID" value="NZ_JACJTQ010000048.1"/>
</dbReference>
<sequence>MQHTKPARKILVIGGSSYNKNTPEKIGQALIHSNFMDEWAVIIAIHKFLRLNDRDETKTVEKIIKHREQELSLPNISFITKPGQTIVETGNIYVLPHSLPYPLTVKVDKPFVNPKQKNLTCDQKFRLQTPSIDGYLETSFIDDNDQLKIHAEGSINSEELDISEKELNYGIRI</sequence>
<keyword evidence="2" id="KW-1185">Reference proteome</keyword>
<name>A0ABR8J9Y2_9NOST</name>
<evidence type="ECO:0000313" key="2">
    <source>
        <dbReference type="Proteomes" id="UP000660381"/>
    </source>
</evidence>
<evidence type="ECO:0000313" key="1">
    <source>
        <dbReference type="EMBL" id="MBD2694453.1"/>
    </source>
</evidence>
<reference evidence="1 2" key="1">
    <citation type="journal article" date="2020" name="ISME J.">
        <title>Comparative genomics reveals insights into cyanobacterial evolution and habitat adaptation.</title>
        <authorList>
            <person name="Chen M.Y."/>
            <person name="Teng W.K."/>
            <person name="Zhao L."/>
            <person name="Hu C.X."/>
            <person name="Zhou Y.K."/>
            <person name="Han B.P."/>
            <person name="Song L.R."/>
            <person name="Shu W.S."/>
        </authorList>
    </citation>
    <scope>NUCLEOTIDE SEQUENCE [LARGE SCALE GENOMIC DNA]</scope>
    <source>
        <strain evidence="1 2">FACHB-362</strain>
    </source>
</reference>
<accession>A0ABR8J9Y2</accession>
<dbReference type="EMBL" id="JACJTQ010000048">
    <property type="protein sequence ID" value="MBD2694453.1"/>
    <property type="molecule type" value="Genomic_DNA"/>
</dbReference>
<proteinExistence type="predicted"/>